<keyword evidence="3" id="KW-1185">Reference proteome</keyword>
<feature type="region of interest" description="Disordered" evidence="1">
    <location>
        <begin position="213"/>
        <end position="235"/>
    </location>
</feature>
<feature type="region of interest" description="Disordered" evidence="1">
    <location>
        <begin position="20"/>
        <end position="54"/>
    </location>
</feature>
<feature type="region of interest" description="Disordered" evidence="1">
    <location>
        <begin position="1308"/>
        <end position="1327"/>
    </location>
</feature>
<reference evidence="2" key="1">
    <citation type="submission" date="2019-11" db="EMBL/GenBank/DDBJ databases">
        <title>Leishmania tarentolae CDS.</title>
        <authorList>
            <person name="Goto Y."/>
            <person name="Yamagishi J."/>
        </authorList>
    </citation>
    <scope>NUCLEOTIDE SEQUENCE [LARGE SCALE GENOMIC DNA]</scope>
    <source>
        <strain evidence="2">Parrot Tar II</strain>
    </source>
</reference>
<comment type="caution">
    <text evidence="2">The sequence shown here is derived from an EMBL/GenBank/DDBJ whole genome shotgun (WGS) entry which is preliminary data.</text>
</comment>
<dbReference type="OrthoDB" id="267769at2759"/>
<name>A0A640KVW5_LEITA</name>
<feature type="region of interest" description="Disordered" evidence="1">
    <location>
        <begin position="125"/>
        <end position="145"/>
    </location>
</feature>
<feature type="region of interest" description="Disordered" evidence="1">
    <location>
        <begin position="904"/>
        <end position="941"/>
    </location>
</feature>
<gene>
    <name evidence="2" type="ORF">LtaPh_3621400</name>
</gene>
<proteinExistence type="predicted"/>
<feature type="compositionally biased region" description="Basic and acidic residues" evidence="1">
    <location>
        <begin position="161"/>
        <end position="170"/>
    </location>
</feature>
<feature type="compositionally biased region" description="Low complexity" evidence="1">
    <location>
        <begin position="702"/>
        <end position="714"/>
    </location>
</feature>
<feature type="compositionally biased region" description="Pro residues" evidence="1">
    <location>
        <begin position="720"/>
        <end position="734"/>
    </location>
</feature>
<feature type="compositionally biased region" description="Basic and acidic residues" evidence="1">
    <location>
        <begin position="930"/>
        <end position="941"/>
    </location>
</feature>
<organism evidence="2 3">
    <name type="scientific">Leishmania tarentolae</name>
    <name type="common">Sauroleishmania tarentolae</name>
    <dbReference type="NCBI Taxonomy" id="5689"/>
    <lineage>
        <taxon>Eukaryota</taxon>
        <taxon>Discoba</taxon>
        <taxon>Euglenozoa</taxon>
        <taxon>Kinetoplastea</taxon>
        <taxon>Metakinetoplastina</taxon>
        <taxon>Trypanosomatida</taxon>
        <taxon>Trypanosomatidae</taxon>
        <taxon>Leishmaniinae</taxon>
        <taxon>Leishmania</taxon>
        <taxon>lizard Leishmania</taxon>
    </lineage>
</organism>
<evidence type="ECO:0000256" key="1">
    <source>
        <dbReference type="SAM" id="MobiDB-lite"/>
    </source>
</evidence>
<feature type="region of interest" description="Disordered" evidence="1">
    <location>
        <begin position="654"/>
        <end position="761"/>
    </location>
</feature>
<dbReference type="VEuPathDB" id="TriTrypDB:LtaPh_3621400"/>
<feature type="region of interest" description="Disordered" evidence="1">
    <location>
        <begin position="155"/>
        <end position="174"/>
    </location>
</feature>
<dbReference type="Proteomes" id="UP000419144">
    <property type="component" value="Unassembled WGS sequence"/>
</dbReference>
<feature type="compositionally biased region" description="Basic and acidic residues" evidence="1">
    <location>
        <begin position="133"/>
        <end position="145"/>
    </location>
</feature>
<accession>A0A640KVW5</accession>
<evidence type="ECO:0000313" key="3">
    <source>
        <dbReference type="Proteomes" id="UP000419144"/>
    </source>
</evidence>
<feature type="region of interest" description="Disordered" evidence="1">
    <location>
        <begin position="1183"/>
        <end position="1216"/>
    </location>
</feature>
<feature type="compositionally biased region" description="Basic and acidic residues" evidence="1">
    <location>
        <begin position="1206"/>
        <end position="1216"/>
    </location>
</feature>
<protein>
    <submittedName>
        <fullName evidence="2">Uncharacterized protein</fullName>
    </submittedName>
</protein>
<feature type="compositionally biased region" description="Polar residues" evidence="1">
    <location>
        <begin position="1308"/>
        <end position="1322"/>
    </location>
</feature>
<evidence type="ECO:0000313" key="2">
    <source>
        <dbReference type="EMBL" id="GET93285.1"/>
    </source>
</evidence>
<sequence length="1504" mass="158851">MSSPPPPRGPLQQAPLRFLSELRSGQEEVEEEHHHQLAQRSSGPEPLPESFSIKGFTKPTVADIYYISSDDNRHDGSWQLGYGEASTKSSSVLFDCHEYDGARDEDAGGIPMVYKQGEIGYSLGSSPPPAEVQAEHAPECDKGGTEEELKKAWSMLSSRQRTSEPRRRTEIGSCNCDLPSHEAVEDRSSGSVSLIPDTDWGRANLGHRELSNARGHPVVSEEEDQGGSSCLTPERSSHERSDYCFGAAVSQRFEHVAQQGFLSRTSRKLVYSNCATMVSPTVADDDVEGSDTAATLVEARTKSGGVHEDQDGVVSPPIVMPLEDVAVSHSTLSAACFAVCDANGASPSAHLHSSALLCRNALQASSALEGTTSPTSSFAEDAKPMPVGDSIAQELGERMALQDAHRRVPPSPSAPSEVECSHAEIENAMLEMEKRLQRHGHHPSVATTDANSDGCVASDNSTPCLRRNENDNPKRDESNCMEAQRAHSSSSFSATHVIATDAVDADSVGCVREEDWLACHQYRQTGVWDAGSFDAHRSRCALGRGTPVRTSAAYTLFSSQLRPPEDRCGRVYELAKAFRSGGSHTAFQVPGGNLLASPPAEDMPVSLGDAMTGSADLAILSLKSKPFSPLQGEGSAARQNQFMASSSQVYYSRSSLRSGAEEPQRCPRLSGPTRPRPSVAERVLSSTTTERVSTAVAALTVEPSESSPSTPFTSHRQRPPPRMLCPPTPSPSPSPSRSNAMDASPAADDNAEKGKESDASLMEQGCFSERAPSAEPQLHPQSSDTNALPGHSLLETCIISLGVEAAKTVPLETSTVSADSATPSPGQMPLWSSLSVPVVPADTVLPAVVSAVATASTADVGGDGGVSDIVPSSSSQTRALEGKHGADMALQREMANREAFLTEPRTAAETSVSPVHTDGPLPPSPSPRYARNESSKPRLHGGDVFDSSVHCVSSTPQHAVVAARDNSRCVGCQCVASRAAFQGSVSPSRAAASSAAPPMLHDGAGEDFHKLPIYPMSFPHSGQSTGRMSLPPSQRDSCCGALSWSTSSAACHGTEADSMGDLATDAAGDMECAQVLAVRQSGSTQKGLSTAGAEGEEHLQVPVRLLSSSAVSPSPARPSTGGASDKARLHYELSMVHLCPGGSGEVCGDRSYDTGTSDEYDEAPLCCDASDLSAAEPAGAVANCPTRQSNSPDGLCVDDDAVGDSDGSREDTEGQTRVKEALDCAEAKCALLRLETASATERAAAAVARAQVREQECAELHALVSHMQAQLAAAQAVLESKTETLRADAGVQVGSCADYLDHIGSSASSLPKSRNRLNTRPSSMPKDTALEEGTVWRRRHDILAQELTTLKGRMAEQLAVLDRLGMQPPFSEELVCAAERRLRHVKVARTSGAVMEISQPDARISETSHTLARSTCVDSAAATAATTAATTKRIQVRIGNKISAILSKRKQNRHREPPVAPADVMATGTADPVAMQSTSVPPVKRHGTAHQSVTLGAKENHYVV</sequence>
<dbReference type="EMBL" id="BLBS01000057">
    <property type="protein sequence ID" value="GET93285.1"/>
    <property type="molecule type" value="Genomic_DNA"/>
</dbReference>